<dbReference type="GO" id="GO:0009055">
    <property type="term" value="F:electron transfer activity"/>
    <property type="evidence" value="ECO:0007669"/>
    <property type="project" value="UniProtKB-UniRule"/>
</dbReference>
<evidence type="ECO:0000256" key="4">
    <source>
        <dbReference type="ARBA" id="ARBA00022982"/>
    </source>
</evidence>
<evidence type="ECO:0000256" key="7">
    <source>
        <dbReference type="ARBA" id="ARBA00023291"/>
    </source>
</evidence>
<keyword evidence="2 8" id="KW-0813">Transport</keyword>
<evidence type="ECO:0000256" key="2">
    <source>
        <dbReference type="ARBA" id="ARBA00022448"/>
    </source>
</evidence>
<gene>
    <name evidence="9" type="ORF">AB5J52_23375</name>
</gene>
<evidence type="ECO:0000313" key="9">
    <source>
        <dbReference type="EMBL" id="XDQ44961.1"/>
    </source>
</evidence>
<dbReference type="GO" id="GO:0051538">
    <property type="term" value="F:3 iron, 4 sulfur cluster binding"/>
    <property type="evidence" value="ECO:0007669"/>
    <property type="project" value="UniProtKB-KW"/>
</dbReference>
<dbReference type="PANTHER" id="PTHR36923">
    <property type="entry name" value="FERREDOXIN"/>
    <property type="match status" value="1"/>
</dbReference>
<organism evidence="9">
    <name type="scientific">Streptomyces sp. R39</name>
    <dbReference type="NCBI Taxonomy" id="3238631"/>
    <lineage>
        <taxon>Bacteria</taxon>
        <taxon>Bacillati</taxon>
        <taxon>Actinomycetota</taxon>
        <taxon>Actinomycetes</taxon>
        <taxon>Kitasatosporales</taxon>
        <taxon>Streptomycetaceae</taxon>
        <taxon>Streptomyces</taxon>
    </lineage>
</organism>
<evidence type="ECO:0000256" key="3">
    <source>
        <dbReference type="ARBA" id="ARBA00022723"/>
    </source>
</evidence>
<keyword evidence="4 8" id="KW-0249">Electron transport</keyword>
<dbReference type="InterPro" id="IPR001080">
    <property type="entry name" value="3Fe4S_ferredoxin"/>
</dbReference>
<keyword evidence="5 8" id="KW-0408">Iron</keyword>
<accession>A0AB39QRK1</accession>
<reference evidence="9" key="1">
    <citation type="submission" date="2024-07" db="EMBL/GenBank/DDBJ databases">
        <authorList>
            <person name="Yu S.T."/>
        </authorList>
    </citation>
    <scope>NUCLEOTIDE SEQUENCE</scope>
    <source>
        <strain evidence="9">R39</strain>
    </source>
</reference>
<dbReference type="Pfam" id="PF13459">
    <property type="entry name" value="Fer4_15"/>
    <property type="match status" value="1"/>
</dbReference>
<evidence type="ECO:0000256" key="6">
    <source>
        <dbReference type="ARBA" id="ARBA00023014"/>
    </source>
</evidence>
<dbReference type="InterPro" id="IPR051269">
    <property type="entry name" value="Fe-S_cluster_ET"/>
</dbReference>
<evidence type="ECO:0000256" key="5">
    <source>
        <dbReference type="ARBA" id="ARBA00023004"/>
    </source>
</evidence>
<evidence type="ECO:0000256" key="8">
    <source>
        <dbReference type="RuleBase" id="RU368020"/>
    </source>
</evidence>
<dbReference type="RefSeq" id="WP_369223739.1">
    <property type="nucleotide sequence ID" value="NZ_CP163441.1"/>
</dbReference>
<name>A0AB39QRK1_9ACTN</name>
<keyword evidence="3 8" id="KW-0479">Metal-binding</keyword>
<dbReference type="EMBL" id="CP163441">
    <property type="protein sequence ID" value="XDQ44961.1"/>
    <property type="molecule type" value="Genomic_DNA"/>
</dbReference>
<dbReference type="Gene3D" id="3.30.70.20">
    <property type="match status" value="1"/>
</dbReference>
<evidence type="ECO:0000256" key="1">
    <source>
        <dbReference type="ARBA" id="ARBA00001927"/>
    </source>
</evidence>
<keyword evidence="7" id="KW-0003">3Fe-4S</keyword>
<dbReference type="GO" id="GO:0005506">
    <property type="term" value="F:iron ion binding"/>
    <property type="evidence" value="ECO:0007669"/>
    <property type="project" value="UniProtKB-UniRule"/>
</dbReference>
<dbReference type="PRINTS" id="PR00352">
    <property type="entry name" value="3FE4SFRDOXIN"/>
</dbReference>
<sequence>MKVSVDADVCYGSGECAFRAPAVFGFEDGYGFVLPGREGSGEPGDDDELIRDIAERCPSQAIRIDGRRVTD</sequence>
<dbReference type="SUPFAM" id="SSF54862">
    <property type="entry name" value="4Fe-4S ferredoxins"/>
    <property type="match status" value="1"/>
</dbReference>
<comment type="function">
    <text evidence="8">Ferredoxins are iron-sulfur proteins that transfer electrons in a wide variety of metabolic reactions.</text>
</comment>
<proteinExistence type="predicted"/>
<keyword evidence="6 8" id="KW-0411">Iron-sulfur</keyword>
<dbReference type="AlphaFoldDB" id="A0AB39QRK1"/>
<comment type="cofactor">
    <cofactor evidence="1">
        <name>[3Fe-4S] cluster</name>
        <dbReference type="ChEBI" id="CHEBI:21137"/>
    </cofactor>
</comment>
<dbReference type="PANTHER" id="PTHR36923:SF3">
    <property type="entry name" value="FERREDOXIN"/>
    <property type="match status" value="1"/>
</dbReference>
<protein>
    <recommendedName>
        <fullName evidence="8">Ferredoxin</fullName>
    </recommendedName>
</protein>